<feature type="site" description="Transition state stabilizer" evidence="9">
    <location>
        <position position="100"/>
    </location>
</feature>
<keyword evidence="11" id="KW-1185">Reference proteome</keyword>
<dbReference type="KEGG" id="mcad:Pan265_28630"/>
<dbReference type="PANTHER" id="PTHR43126:SF1">
    <property type="entry name" value="D-ALANYL-D-ALANINE DIPEPTIDASE"/>
    <property type="match status" value="1"/>
</dbReference>
<dbReference type="GO" id="GO:0008270">
    <property type="term" value="F:zinc ion binding"/>
    <property type="evidence" value="ECO:0007669"/>
    <property type="project" value="UniProtKB-UniRule"/>
</dbReference>
<organism evidence="10 11">
    <name type="scientific">Mucisphaera calidilacus</name>
    <dbReference type="NCBI Taxonomy" id="2527982"/>
    <lineage>
        <taxon>Bacteria</taxon>
        <taxon>Pseudomonadati</taxon>
        <taxon>Planctomycetota</taxon>
        <taxon>Phycisphaerae</taxon>
        <taxon>Phycisphaerales</taxon>
        <taxon>Phycisphaeraceae</taxon>
        <taxon>Mucisphaera</taxon>
    </lineage>
</organism>
<dbReference type="OrthoDB" id="9801430at2"/>
<dbReference type="EMBL" id="CP036280">
    <property type="protein sequence ID" value="QDU72985.1"/>
    <property type="molecule type" value="Genomic_DNA"/>
</dbReference>
<keyword evidence="6 9" id="KW-0224">Dipeptidase</keyword>
<dbReference type="SUPFAM" id="SSF55166">
    <property type="entry name" value="Hedgehog/DD-peptidase"/>
    <property type="match status" value="1"/>
</dbReference>
<dbReference type="InterPro" id="IPR000755">
    <property type="entry name" value="A_A_dipeptidase"/>
</dbReference>
<keyword evidence="4 9" id="KW-0378">Hydrolase</keyword>
<keyword evidence="8" id="KW-0961">Cell wall biogenesis/degradation</keyword>
<keyword evidence="5 9" id="KW-0862">Zinc</keyword>
<evidence type="ECO:0000313" key="11">
    <source>
        <dbReference type="Proteomes" id="UP000320386"/>
    </source>
</evidence>
<dbReference type="RefSeq" id="WP_145447127.1">
    <property type="nucleotide sequence ID" value="NZ_CP036280.1"/>
</dbReference>
<feature type="active site" description="Proton donor/acceptor" evidence="9">
    <location>
        <position position="194"/>
    </location>
</feature>
<dbReference type="PANTHER" id="PTHR43126">
    <property type="entry name" value="D-ALANYL-D-ALANINE DIPEPTIDASE"/>
    <property type="match status" value="1"/>
</dbReference>
<evidence type="ECO:0000256" key="2">
    <source>
        <dbReference type="ARBA" id="ARBA00022670"/>
    </source>
</evidence>
<dbReference type="GO" id="GO:0008237">
    <property type="term" value="F:metallopeptidase activity"/>
    <property type="evidence" value="ECO:0007669"/>
    <property type="project" value="UniProtKB-KW"/>
</dbReference>
<evidence type="ECO:0000256" key="1">
    <source>
        <dbReference type="ARBA" id="ARBA00001362"/>
    </source>
</evidence>
<comment type="function">
    <text evidence="9">Catalyzes hydrolysis of the D-alanyl-D-alanine dipeptide.</text>
</comment>
<evidence type="ECO:0000256" key="8">
    <source>
        <dbReference type="ARBA" id="ARBA00023316"/>
    </source>
</evidence>
<protein>
    <recommendedName>
        <fullName evidence="9">D-alanyl-D-alanine dipeptidase</fullName>
        <shortName evidence="9">D-Ala-D-Ala dipeptidase</shortName>
        <ecNumber evidence="9">3.4.13.22</ecNumber>
    </recommendedName>
</protein>
<evidence type="ECO:0000256" key="4">
    <source>
        <dbReference type="ARBA" id="ARBA00022801"/>
    </source>
</evidence>
<comment type="cofactor">
    <cofactor evidence="9">
        <name>Zn(2+)</name>
        <dbReference type="ChEBI" id="CHEBI:29105"/>
    </cofactor>
    <text evidence="9">Binds 1 zinc ion per subunit.</text>
</comment>
<evidence type="ECO:0000256" key="5">
    <source>
        <dbReference type="ARBA" id="ARBA00022833"/>
    </source>
</evidence>
<comment type="similarity">
    <text evidence="9">Belongs to the peptidase M15D family.</text>
</comment>
<accession>A0A518C184</accession>
<feature type="binding site" evidence="9">
    <location>
        <position position="129"/>
    </location>
    <ligand>
        <name>Zn(2+)</name>
        <dbReference type="ChEBI" id="CHEBI:29105"/>
        <note>catalytic</note>
    </ligand>
</feature>
<dbReference type="HAMAP" id="MF_01924">
    <property type="entry name" value="A_A_dipeptidase"/>
    <property type="match status" value="1"/>
</dbReference>
<dbReference type="GO" id="GO:0071555">
    <property type="term" value="P:cell wall organization"/>
    <property type="evidence" value="ECO:0007669"/>
    <property type="project" value="UniProtKB-KW"/>
</dbReference>
<evidence type="ECO:0000256" key="6">
    <source>
        <dbReference type="ARBA" id="ARBA00022997"/>
    </source>
</evidence>
<name>A0A518C184_9BACT</name>
<keyword evidence="3 9" id="KW-0479">Metal-binding</keyword>
<dbReference type="EC" id="3.4.13.22" evidence="9"/>
<dbReference type="Pfam" id="PF01427">
    <property type="entry name" value="Peptidase_M15"/>
    <property type="match status" value="1"/>
</dbReference>
<reference evidence="10 11" key="1">
    <citation type="submission" date="2019-02" db="EMBL/GenBank/DDBJ databases">
        <title>Deep-cultivation of Planctomycetes and their phenomic and genomic characterization uncovers novel biology.</title>
        <authorList>
            <person name="Wiegand S."/>
            <person name="Jogler M."/>
            <person name="Boedeker C."/>
            <person name="Pinto D."/>
            <person name="Vollmers J."/>
            <person name="Rivas-Marin E."/>
            <person name="Kohn T."/>
            <person name="Peeters S.H."/>
            <person name="Heuer A."/>
            <person name="Rast P."/>
            <person name="Oberbeckmann S."/>
            <person name="Bunk B."/>
            <person name="Jeske O."/>
            <person name="Meyerdierks A."/>
            <person name="Storesund J.E."/>
            <person name="Kallscheuer N."/>
            <person name="Luecker S."/>
            <person name="Lage O.M."/>
            <person name="Pohl T."/>
            <person name="Merkel B.J."/>
            <person name="Hornburger P."/>
            <person name="Mueller R.-W."/>
            <person name="Bruemmer F."/>
            <person name="Labrenz M."/>
            <person name="Spormann A.M."/>
            <person name="Op den Camp H."/>
            <person name="Overmann J."/>
            <person name="Amann R."/>
            <person name="Jetten M.S.M."/>
            <person name="Mascher T."/>
            <person name="Medema M.H."/>
            <person name="Devos D.P."/>
            <person name="Kaster A.-K."/>
            <person name="Ovreas L."/>
            <person name="Rohde M."/>
            <person name="Galperin M.Y."/>
            <person name="Jogler C."/>
        </authorList>
    </citation>
    <scope>NUCLEOTIDE SEQUENCE [LARGE SCALE GENOMIC DNA]</scope>
    <source>
        <strain evidence="10 11">Pan265</strain>
    </source>
</reference>
<evidence type="ECO:0000256" key="9">
    <source>
        <dbReference type="HAMAP-Rule" id="MF_01924"/>
    </source>
</evidence>
<dbReference type="Proteomes" id="UP000320386">
    <property type="component" value="Chromosome"/>
</dbReference>
<keyword evidence="7 9" id="KW-0482">Metalloprotease</keyword>
<sequence length="218" mass="24231">MSQRLTFEFARPVDEVLAEARRASVPVESGLAEPDLVELRALIPELRYGLQYSSIEYFTGGEAPVLRHAPAQRVVAEALAAAAAALRELGYGVVIHDAYRPWWMTYVFWHVVPEELHHFVANPERGSMHNRGLALDVSLLDLASGALCVMPSGVDELSPRAFSDYAGGPEGPRRRRDCLRSAMVGAGFESLDSEWWHYTLRVDPLYPLMNVPVEDVGK</sequence>
<evidence type="ECO:0000256" key="3">
    <source>
        <dbReference type="ARBA" id="ARBA00022723"/>
    </source>
</evidence>
<dbReference type="GO" id="GO:0160237">
    <property type="term" value="F:D-Ala-D-Ala dipeptidase activity"/>
    <property type="evidence" value="ECO:0007669"/>
    <property type="project" value="UniProtKB-EC"/>
</dbReference>
<dbReference type="GO" id="GO:0006508">
    <property type="term" value="P:proteolysis"/>
    <property type="evidence" value="ECO:0007669"/>
    <property type="project" value="UniProtKB-KW"/>
</dbReference>
<dbReference type="AlphaFoldDB" id="A0A518C184"/>
<evidence type="ECO:0000256" key="7">
    <source>
        <dbReference type="ARBA" id="ARBA00023049"/>
    </source>
</evidence>
<gene>
    <name evidence="10" type="primary">ddpX</name>
    <name evidence="10" type="ORF">Pan265_28630</name>
</gene>
<feature type="binding site" evidence="9">
    <location>
        <position position="197"/>
    </location>
    <ligand>
        <name>Zn(2+)</name>
        <dbReference type="ChEBI" id="CHEBI:29105"/>
        <note>catalytic</note>
    </ligand>
</feature>
<evidence type="ECO:0000313" key="10">
    <source>
        <dbReference type="EMBL" id="QDU72985.1"/>
    </source>
</evidence>
<dbReference type="InterPro" id="IPR009045">
    <property type="entry name" value="Zn_M74/Hedgehog-like"/>
</dbReference>
<dbReference type="Gene3D" id="3.30.1380.10">
    <property type="match status" value="1"/>
</dbReference>
<keyword evidence="2 9" id="KW-0645">Protease</keyword>
<proteinExistence type="inferred from homology"/>
<feature type="binding site" evidence="9">
    <location>
        <position position="136"/>
    </location>
    <ligand>
        <name>Zn(2+)</name>
        <dbReference type="ChEBI" id="CHEBI:29105"/>
        <note>catalytic</note>
    </ligand>
</feature>
<comment type="catalytic activity">
    <reaction evidence="1 9">
        <text>D-alanyl-D-alanine + H2O = 2 D-alanine</text>
        <dbReference type="Rhea" id="RHEA:20661"/>
        <dbReference type="ChEBI" id="CHEBI:15377"/>
        <dbReference type="ChEBI" id="CHEBI:57416"/>
        <dbReference type="ChEBI" id="CHEBI:57822"/>
        <dbReference type="EC" id="3.4.13.22"/>
    </reaction>
</comment>